<keyword evidence="2" id="KW-1185">Reference proteome</keyword>
<dbReference type="EMBL" id="JBDJPC010000007">
    <property type="protein sequence ID" value="KAL1493635.1"/>
    <property type="molecule type" value="Genomic_DNA"/>
</dbReference>
<gene>
    <name evidence="1" type="ORF">ABEB36_009334</name>
</gene>
<sequence>MRKIPKANIIKMAKIKGKEHINHKGKFIEKCDIGRNCRCEQFKCNENINKETRVFLFEQFYDMKNKNEQDVRLSGLITLYEIKRRRSRVRNLEAAKPHSAR</sequence>
<evidence type="ECO:0000313" key="1">
    <source>
        <dbReference type="EMBL" id="KAL1493635.1"/>
    </source>
</evidence>
<proteinExistence type="predicted"/>
<accession>A0ABD1EG20</accession>
<organism evidence="1 2">
    <name type="scientific">Hypothenemus hampei</name>
    <name type="common">Coffee berry borer</name>
    <dbReference type="NCBI Taxonomy" id="57062"/>
    <lineage>
        <taxon>Eukaryota</taxon>
        <taxon>Metazoa</taxon>
        <taxon>Ecdysozoa</taxon>
        <taxon>Arthropoda</taxon>
        <taxon>Hexapoda</taxon>
        <taxon>Insecta</taxon>
        <taxon>Pterygota</taxon>
        <taxon>Neoptera</taxon>
        <taxon>Endopterygota</taxon>
        <taxon>Coleoptera</taxon>
        <taxon>Polyphaga</taxon>
        <taxon>Cucujiformia</taxon>
        <taxon>Curculionidae</taxon>
        <taxon>Scolytinae</taxon>
        <taxon>Hypothenemus</taxon>
    </lineage>
</organism>
<evidence type="ECO:0000313" key="2">
    <source>
        <dbReference type="Proteomes" id="UP001566132"/>
    </source>
</evidence>
<dbReference type="AlphaFoldDB" id="A0ABD1EG20"/>
<dbReference type="Proteomes" id="UP001566132">
    <property type="component" value="Unassembled WGS sequence"/>
</dbReference>
<reference evidence="1 2" key="1">
    <citation type="submission" date="2024-05" db="EMBL/GenBank/DDBJ databases">
        <title>Genetic variation in Jamaican populations of the coffee berry borer (Hypothenemus hampei).</title>
        <authorList>
            <person name="Errbii M."/>
            <person name="Myrie A."/>
        </authorList>
    </citation>
    <scope>NUCLEOTIDE SEQUENCE [LARGE SCALE GENOMIC DNA]</scope>
    <source>
        <strain evidence="1">JA-Hopewell-2020-01-JO</strain>
        <tissue evidence="1">Whole body</tissue>
    </source>
</reference>
<name>A0ABD1EG20_HYPHA</name>
<comment type="caution">
    <text evidence="1">The sequence shown here is derived from an EMBL/GenBank/DDBJ whole genome shotgun (WGS) entry which is preliminary data.</text>
</comment>
<protein>
    <submittedName>
        <fullName evidence="1">Uncharacterized protein</fullName>
    </submittedName>
</protein>